<evidence type="ECO:0008006" key="3">
    <source>
        <dbReference type="Google" id="ProtNLM"/>
    </source>
</evidence>
<dbReference type="OrthoDB" id="3526372at2759"/>
<accession>A0A2J6PE11</accession>
<evidence type="ECO:0000313" key="2">
    <source>
        <dbReference type="Proteomes" id="UP000235672"/>
    </source>
</evidence>
<dbReference type="Gene3D" id="3.30.710.10">
    <property type="entry name" value="Potassium Channel Kv1.1, Chain A"/>
    <property type="match status" value="1"/>
</dbReference>
<dbReference type="InterPro" id="IPR011333">
    <property type="entry name" value="SKP1/BTB/POZ_sf"/>
</dbReference>
<evidence type="ECO:0000313" key="1">
    <source>
        <dbReference type="EMBL" id="PMD12272.1"/>
    </source>
</evidence>
<gene>
    <name evidence="1" type="ORF">NA56DRAFT_652634</name>
</gene>
<dbReference type="Proteomes" id="UP000235672">
    <property type="component" value="Unassembled WGS sequence"/>
</dbReference>
<sequence length="337" mass="38025">MAVSVLGRDIIQAHSYVHASISSNTSKIVYESNSQGEFVPQHGKCFDANERLNSPLQSRLTPHASNTTIVLDINKSIKFNTDMLKHTSTYFASMHRYPDAWPEARAGVVKLNGVDLATLEVYKYWLQTGQIEDTDTLIPECCLPLRSDRMLSQEPNKLRPILVGNRDKIYITPVKVDRLDQLVQCWIFADYIGAPAFQNDLMDAILSLYAETHYEDYAFPLYNIPFICKNAPSGVCLRAFIVNSIYSCLSGKTLKKASSFKLIPKDLALAVAVLAMGGAHDVLYNCGLPPWQRSFCTWHVHPDGELNAPCEDPYTWNGRSKEELPWDYHVDKMGAEW</sequence>
<organism evidence="1 2">
    <name type="scientific">Hyaloscypha hepaticicola</name>
    <dbReference type="NCBI Taxonomy" id="2082293"/>
    <lineage>
        <taxon>Eukaryota</taxon>
        <taxon>Fungi</taxon>
        <taxon>Dikarya</taxon>
        <taxon>Ascomycota</taxon>
        <taxon>Pezizomycotina</taxon>
        <taxon>Leotiomycetes</taxon>
        <taxon>Helotiales</taxon>
        <taxon>Hyaloscyphaceae</taxon>
        <taxon>Hyaloscypha</taxon>
    </lineage>
</organism>
<dbReference type="EMBL" id="KZ613557">
    <property type="protein sequence ID" value="PMD12272.1"/>
    <property type="molecule type" value="Genomic_DNA"/>
</dbReference>
<dbReference type="AlphaFoldDB" id="A0A2J6PE11"/>
<protein>
    <recommendedName>
        <fullName evidence="3">BTB domain-containing protein</fullName>
    </recommendedName>
</protein>
<keyword evidence="2" id="KW-1185">Reference proteome</keyword>
<name>A0A2J6PE11_9HELO</name>
<proteinExistence type="predicted"/>
<reference evidence="1 2" key="1">
    <citation type="submission" date="2016-05" db="EMBL/GenBank/DDBJ databases">
        <title>A degradative enzymes factory behind the ericoid mycorrhizal symbiosis.</title>
        <authorList>
            <consortium name="DOE Joint Genome Institute"/>
            <person name="Martino E."/>
            <person name="Morin E."/>
            <person name="Grelet G."/>
            <person name="Kuo A."/>
            <person name="Kohler A."/>
            <person name="Daghino S."/>
            <person name="Barry K."/>
            <person name="Choi C."/>
            <person name="Cichocki N."/>
            <person name="Clum A."/>
            <person name="Copeland A."/>
            <person name="Hainaut M."/>
            <person name="Haridas S."/>
            <person name="Labutti K."/>
            <person name="Lindquist E."/>
            <person name="Lipzen A."/>
            <person name="Khouja H.-R."/>
            <person name="Murat C."/>
            <person name="Ohm R."/>
            <person name="Olson A."/>
            <person name="Spatafora J."/>
            <person name="Veneault-Fourrey C."/>
            <person name="Henrissat B."/>
            <person name="Grigoriev I."/>
            <person name="Martin F."/>
            <person name="Perotto S."/>
        </authorList>
    </citation>
    <scope>NUCLEOTIDE SEQUENCE [LARGE SCALE GENOMIC DNA]</scope>
    <source>
        <strain evidence="1 2">UAMH 7357</strain>
    </source>
</reference>